<evidence type="ECO:0000313" key="3">
    <source>
        <dbReference type="Proteomes" id="UP000823521"/>
    </source>
</evidence>
<dbReference type="InterPro" id="IPR010982">
    <property type="entry name" value="Lambda_DNA-bd_dom_sf"/>
</dbReference>
<dbReference type="Pfam" id="PF13560">
    <property type="entry name" value="HTH_31"/>
    <property type="match status" value="1"/>
</dbReference>
<proteinExistence type="predicted"/>
<dbReference type="SMART" id="SM00530">
    <property type="entry name" value="HTH_XRE"/>
    <property type="match status" value="1"/>
</dbReference>
<name>A0ABS3VQV5_MICEH</name>
<feature type="domain" description="HTH cro/C1-type" evidence="1">
    <location>
        <begin position="14"/>
        <end position="50"/>
    </location>
</feature>
<dbReference type="Gene3D" id="1.10.260.40">
    <property type="entry name" value="lambda repressor-like DNA-binding domains"/>
    <property type="match status" value="1"/>
</dbReference>
<dbReference type="InterPro" id="IPR001387">
    <property type="entry name" value="Cro/C1-type_HTH"/>
</dbReference>
<gene>
    <name evidence="2" type="ORF">GSF22_12955</name>
</gene>
<dbReference type="InterPro" id="IPR043917">
    <property type="entry name" value="DUF5753"/>
</dbReference>
<dbReference type="RefSeq" id="WP_208813808.1">
    <property type="nucleotide sequence ID" value="NZ_WVUH01000091.1"/>
</dbReference>
<dbReference type="Pfam" id="PF19054">
    <property type="entry name" value="DUF5753"/>
    <property type="match status" value="1"/>
</dbReference>
<dbReference type="Proteomes" id="UP000823521">
    <property type="component" value="Unassembled WGS sequence"/>
</dbReference>
<protein>
    <submittedName>
        <fullName evidence="2">Helix-turn-helix domain-containing protein</fullName>
    </submittedName>
</protein>
<keyword evidence="3" id="KW-1185">Reference proteome</keyword>
<comment type="caution">
    <text evidence="2">The sequence shown here is derived from an EMBL/GenBank/DDBJ whole genome shotgun (WGS) entry which is preliminary data.</text>
</comment>
<dbReference type="PROSITE" id="PS50943">
    <property type="entry name" value="HTH_CROC1"/>
    <property type="match status" value="1"/>
</dbReference>
<evidence type="ECO:0000259" key="1">
    <source>
        <dbReference type="PROSITE" id="PS50943"/>
    </source>
</evidence>
<evidence type="ECO:0000313" key="2">
    <source>
        <dbReference type="EMBL" id="MBO4206907.1"/>
    </source>
</evidence>
<dbReference type="CDD" id="cd00093">
    <property type="entry name" value="HTH_XRE"/>
    <property type="match status" value="1"/>
</dbReference>
<dbReference type="SUPFAM" id="SSF47413">
    <property type="entry name" value="lambda repressor-like DNA-binding domains"/>
    <property type="match status" value="1"/>
</dbReference>
<sequence length="267" mass="29966">MPDAATLELFADELRRARADAGFSQESLAQRISYSPSLIAKIELAQRRPTREFARHCDDVLATGGRLSRIQRVVGRPQVLPWFRQWVEIEQSATALRVYQLSVIPGLLQTEGYARALLLAGALRRTGEVEQQVTARLARQEILHRDDPPHLVAVIDERVLYQPVGGPAVMREQLDHVVRVCAERPRVRIQVVPTAVGAHVGLSGPFVIATLPDEDDAAFLDDLLYGQLVDQPRDLATLRQVWEALRSEALSHQQSIELIREGARRWS</sequence>
<organism evidence="2 3">
    <name type="scientific">Micromonospora echinofusca</name>
    <dbReference type="NCBI Taxonomy" id="47858"/>
    <lineage>
        <taxon>Bacteria</taxon>
        <taxon>Bacillati</taxon>
        <taxon>Actinomycetota</taxon>
        <taxon>Actinomycetes</taxon>
        <taxon>Micromonosporales</taxon>
        <taxon>Micromonosporaceae</taxon>
        <taxon>Micromonospora</taxon>
    </lineage>
</organism>
<reference evidence="2 3" key="1">
    <citation type="submission" date="2019-12" db="EMBL/GenBank/DDBJ databases">
        <title>Whole genome sequencing of endophytic Actinobacterium Micromonospora sp. MPMI6T.</title>
        <authorList>
            <person name="Evv R."/>
            <person name="Podile A.R."/>
        </authorList>
    </citation>
    <scope>NUCLEOTIDE SEQUENCE [LARGE SCALE GENOMIC DNA]</scope>
    <source>
        <strain evidence="2 3">MPMI6</strain>
    </source>
</reference>
<accession>A0ABS3VQV5</accession>
<dbReference type="EMBL" id="WVUH01000091">
    <property type="protein sequence ID" value="MBO4206907.1"/>
    <property type="molecule type" value="Genomic_DNA"/>
</dbReference>